<dbReference type="SMART" id="SM00248">
    <property type="entry name" value="ANK"/>
    <property type="match status" value="3"/>
</dbReference>
<dbReference type="Pfam" id="PF00023">
    <property type="entry name" value="Ank"/>
    <property type="match status" value="1"/>
</dbReference>
<gene>
    <name evidence="4" type="ORF">H7U12_04810</name>
</gene>
<accession>A0ABR6VQ35</accession>
<keyword evidence="1" id="KW-0677">Repeat</keyword>
<dbReference type="Gene3D" id="1.25.40.20">
    <property type="entry name" value="Ankyrin repeat-containing domain"/>
    <property type="match status" value="2"/>
</dbReference>
<name>A0ABR6VQ35_9BACT</name>
<reference evidence="4 5" key="1">
    <citation type="journal article" date="2019" name="Int. J. Syst. Evol. Microbiol.">
        <title>Rufibacter sediminis sp. nov., isolated from freshwater lake sediment.</title>
        <authorList>
            <person name="Qu J.H."/>
            <person name="Zhang L.J."/>
            <person name="Fu Y.H."/>
            <person name="Li H.F."/>
        </authorList>
    </citation>
    <scope>NUCLEOTIDE SEQUENCE [LARGE SCALE GENOMIC DNA]</scope>
    <source>
        <strain evidence="4 5">H-1</strain>
    </source>
</reference>
<dbReference type="RefSeq" id="WP_186633766.1">
    <property type="nucleotide sequence ID" value="NZ_JACOAF010000011.1"/>
</dbReference>
<dbReference type="PANTHER" id="PTHR24126">
    <property type="entry name" value="ANKYRIN REPEAT, PH AND SEC7 DOMAIN CONTAINING PROTEIN SECG-RELATED"/>
    <property type="match status" value="1"/>
</dbReference>
<proteinExistence type="predicted"/>
<protein>
    <submittedName>
        <fullName evidence="4">Ankyrin repeat domain-containing protein</fullName>
    </submittedName>
</protein>
<dbReference type="PROSITE" id="PS50088">
    <property type="entry name" value="ANK_REPEAT"/>
    <property type="match status" value="2"/>
</dbReference>
<comment type="caution">
    <text evidence="4">The sequence shown here is derived from an EMBL/GenBank/DDBJ whole genome shotgun (WGS) entry which is preliminary data.</text>
</comment>
<evidence type="ECO:0000313" key="5">
    <source>
        <dbReference type="Proteomes" id="UP000659698"/>
    </source>
</evidence>
<dbReference type="Proteomes" id="UP000659698">
    <property type="component" value="Unassembled WGS sequence"/>
</dbReference>
<organism evidence="4 5">
    <name type="scientific">Rufibacter sediminis</name>
    <dbReference type="NCBI Taxonomy" id="2762756"/>
    <lineage>
        <taxon>Bacteria</taxon>
        <taxon>Pseudomonadati</taxon>
        <taxon>Bacteroidota</taxon>
        <taxon>Cytophagia</taxon>
        <taxon>Cytophagales</taxon>
        <taxon>Hymenobacteraceae</taxon>
        <taxon>Rufibacter</taxon>
    </lineage>
</organism>
<dbReference type="Pfam" id="PF12796">
    <property type="entry name" value="Ank_2"/>
    <property type="match status" value="1"/>
</dbReference>
<evidence type="ECO:0000256" key="3">
    <source>
        <dbReference type="PROSITE-ProRule" id="PRU00023"/>
    </source>
</evidence>
<keyword evidence="2 3" id="KW-0040">ANK repeat</keyword>
<feature type="repeat" description="ANK" evidence="3">
    <location>
        <begin position="129"/>
        <end position="161"/>
    </location>
</feature>
<feature type="repeat" description="ANK" evidence="3">
    <location>
        <begin position="360"/>
        <end position="393"/>
    </location>
</feature>
<evidence type="ECO:0000256" key="2">
    <source>
        <dbReference type="ARBA" id="ARBA00023043"/>
    </source>
</evidence>
<dbReference type="InterPro" id="IPR002110">
    <property type="entry name" value="Ankyrin_rpt"/>
</dbReference>
<evidence type="ECO:0000313" key="4">
    <source>
        <dbReference type="EMBL" id="MBC3538989.1"/>
    </source>
</evidence>
<dbReference type="PANTHER" id="PTHR24126:SF14">
    <property type="entry name" value="ANK_REP_REGION DOMAIN-CONTAINING PROTEIN"/>
    <property type="match status" value="1"/>
</dbReference>
<dbReference type="InterPro" id="IPR036770">
    <property type="entry name" value="Ankyrin_rpt-contain_sf"/>
</dbReference>
<evidence type="ECO:0000256" key="1">
    <source>
        <dbReference type="ARBA" id="ARBA00022737"/>
    </source>
</evidence>
<dbReference type="EMBL" id="JACOAF010000011">
    <property type="protein sequence ID" value="MBC3538989.1"/>
    <property type="molecule type" value="Genomic_DNA"/>
</dbReference>
<keyword evidence="5" id="KW-1185">Reference proteome</keyword>
<sequence length="407" mass="45826">MSGNTTHDYNGNKIKEVLSLKDIAFIDSKLLEDFEVKPGSKQAKFVVRYMTAMYRMDEKSYIAFMDSVERLGVPLISLFPPKKTHPPTAAQIISRAIVQNNIAPIDSILKRGVSVDSVISFSAKGNPSERLSILSAAASENKVSIMEFLLRKGANIHKPDHNKKTPICFVKSAEAFDLLFAHGASLGKIDYWEHKKRNIYPSEYLYNKKEITDLILDKAPAILFKDFEFYDLMLYSFVRNSDSTSIKKLLQRGAPLNKPDKPGGYSSIMEEGQPLFYAESPAMFRFLINNGSTLKNLNSHGVDAHYKTFGWGDIGLVEWVEAKGLPIQKPNNPYFVFQKDIAFIRYLLNRGISINSTDNYGNTALIRAKHFDNNPALVDFLLENGADKNILNKKGGSFYNGRIAKDR</sequence>
<dbReference type="SUPFAM" id="SSF48403">
    <property type="entry name" value="Ankyrin repeat"/>
    <property type="match status" value="1"/>
</dbReference>